<organism evidence="3 4">
    <name type="scientific">Xanthocytophaga flava</name>
    <dbReference type="NCBI Taxonomy" id="3048013"/>
    <lineage>
        <taxon>Bacteria</taxon>
        <taxon>Pseudomonadati</taxon>
        <taxon>Bacteroidota</taxon>
        <taxon>Cytophagia</taxon>
        <taxon>Cytophagales</taxon>
        <taxon>Rhodocytophagaceae</taxon>
        <taxon>Xanthocytophaga</taxon>
    </lineage>
</organism>
<dbReference type="Pfam" id="PF03576">
    <property type="entry name" value="Peptidase_S58"/>
    <property type="match status" value="1"/>
</dbReference>
<dbReference type="PANTHER" id="PTHR36512:SF3">
    <property type="entry name" value="BLR5678 PROTEIN"/>
    <property type="match status" value="1"/>
</dbReference>
<feature type="region of interest" description="Disordered" evidence="2">
    <location>
        <begin position="237"/>
        <end position="261"/>
    </location>
</feature>
<dbReference type="CDD" id="cd02253">
    <property type="entry name" value="DmpA"/>
    <property type="match status" value="1"/>
</dbReference>
<evidence type="ECO:0000313" key="4">
    <source>
        <dbReference type="Proteomes" id="UP001241110"/>
    </source>
</evidence>
<dbReference type="InterPro" id="IPR005321">
    <property type="entry name" value="Peptidase_S58_DmpA"/>
</dbReference>
<accession>A0AAE3QST2</accession>
<reference evidence="3" key="1">
    <citation type="submission" date="2023-05" db="EMBL/GenBank/DDBJ databases">
        <authorList>
            <person name="Zhang X."/>
        </authorList>
    </citation>
    <scope>NUCLEOTIDE SEQUENCE</scope>
    <source>
        <strain evidence="3">YF14B1</strain>
    </source>
</reference>
<dbReference type="Gene3D" id="3.60.70.12">
    <property type="entry name" value="L-amino peptidase D-ALA esterase/amidase"/>
    <property type="match status" value="1"/>
</dbReference>
<proteinExistence type="inferred from homology"/>
<name>A0AAE3QST2_9BACT</name>
<dbReference type="AlphaFoldDB" id="A0AAE3QST2"/>
<dbReference type="GO" id="GO:0004177">
    <property type="term" value="F:aminopeptidase activity"/>
    <property type="evidence" value="ECO:0007669"/>
    <property type="project" value="TreeGrafter"/>
</dbReference>
<evidence type="ECO:0000313" key="3">
    <source>
        <dbReference type="EMBL" id="MDJ1482033.1"/>
    </source>
</evidence>
<evidence type="ECO:0000256" key="1">
    <source>
        <dbReference type="ARBA" id="ARBA00007068"/>
    </source>
</evidence>
<feature type="compositionally biased region" description="Basic and acidic residues" evidence="2">
    <location>
        <begin position="239"/>
        <end position="250"/>
    </location>
</feature>
<dbReference type="SUPFAM" id="SSF56266">
    <property type="entry name" value="DmpA/ArgJ-like"/>
    <property type="match status" value="1"/>
</dbReference>
<dbReference type="InterPro" id="IPR016117">
    <property type="entry name" value="ArgJ-like_dom_sf"/>
</dbReference>
<evidence type="ECO:0000256" key="2">
    <source>
        <dbReference type="SAM" id="MobiDB-lite"/>
    </source>
</evidence>
<dbReference type="Proteomes" id="UP001241110">
    <property type="component" value="Unassembled WGS sequence"/>
</dbReference>
<comment type="similarity">
    <text evidence="1">Belongs to the peptidase S58 family.</text>
</comment>
<comment type="caution">
    <text evidence="3">The sequence shown here is derived from an EMBL/GenBank/DDBJ whole genome shotgun (WGS) entry which is preliminary data.</text>
</comment>
<dbReference type="EMBL" id="JASJOS010000006">
    <property type="protein sequence ID" value="MDJ1482033.1"/>
    <property type="molecule type" value="Genomic_DNA"/>
</dbReference>
<gene>
    <name evidence="3" type="ORF">QNI16_16140</name>
</gene>
<sequence>MIQVHSQTKQTSSGRKRAREYGIRIGVLPTGTHNAITDVQGVKVGHVTLHIGNSIRTGVTAISPHDGNIFQQKVPAAVYVGNGFGKLSGSTQVTELGNLETPIILTNTLSVGTAMEATVQYTVDQAGNEKVQSVNAVIGETNDGYLNDIRGRHVNKAHVLEAIQKATHGPVQEGNVGAGTGTVCFGFKGGIGTSSRMLPQAVGGYTVGVLVQTNFGGVLQIAGAPVGERLDQYYLSPQLKKEKESRKAPGDSKSQNTKKTEDADGSCMIIVATDAPLDARNLERLAKRAMFGLAKTGGIAANGSGDYVIAFSTDPALRIPYEPSQPTQTVTLLHNDYMSSLFMAVIEATEEAIINSMTKAETTTGKEQHVIEALPMDKVVKILKEYNRLE</sequence>
<dbReference type="PANTHER" id="PTHR36512">
    <property type="entry name" value="D-AMINOPEPTIDASE"/>
    <property type="match status" value="1"/>
</dbReference>
<protein>
    <submittedName>
        <fullName evidence="3">P1 family peptidase</fullName>
    </submittedName>
</protein>